<comment type="similarity">
    <text evidence="1 6">Belongs to the iron/manganese superoxide dismutase family.</text>
</comment>
<reference evidence="9 10" key="1">
    <citation type="submission" date="2019-06" db="EMBL/GenBank/DDBJ databases">
        <title>Genome organization and adaptive potential of archetypical organophosphate degarding Sphingobium fuliginis ATCC 27551.</title>
        <authorList>
            <person name="Sarwar A."/>
            <person name="Parthasarathy S."/>
            <person name="Singh C."/>
            <person name="Siddavattam D."/>
        </authorList>
    </citation>
    <scope>NUCLEOTIDE SEQUENCE [LARGE SCALE GENOMIC DNA]</scope>
    <source>
        <strain evidence="9 10">ATCC 27551</strain>
    </source>
</reference>
<evidence type="ECO:0000313" key="9">
    <source>
        <dbReference type="EMBL" id="QDC39161.1"/>
    </source>
</evidence>
<dbReference type="PANTHER" id="PTHR42769">
    <property type="entry name" value="SUPEROXIDE DISMUTASE"/>
    <property type="match status" value="1"/>
</dbReference>
<evidence type="ECO:0000256" key="2">
    <source>
        <dbReference type="ARBA" id="ARBA00012682"/>
    </source>
</evidence>
<organism evidence="9 10">
    <name type="scientific">Sphingobium fuliginis ATCC 27551</name>
    <dbReference type="NCBI Taxonomy" id="1208342"/>
    <lineage>
        <taxon>Bacteria</taxon>
        <taxon>Pseudomonadati</taxon>
        <taxon>Pseudomonadota</taxon>
        <taxon>Alphaproteobacteria</taxon>
        <taxon>Sphingomonadales</taxon>
        <taxon>Sphingomonadaceae</taxon>
        <taxon>Sphingobium</taxon>
    </lineage>
</organism>
<dbReference type="Proteomes" id="UP000311469">
    <property type="component" value="Chromosome cSF1"/>
</dbReference>
<evidence type="ECO:0000259" key="8">
    <source>
        <dbReference type="Pfam" id="PF02777"/>
    </source>
</evidence>
<feature type="binding site" evidence="5">
    <location>
        <position position="87"/>
    </location>
    <ligand>
        <name>Mn(2+)</name>
        <dbReference type="ChEBI" id="CHEBI:29035"/>
    </ligand>
</feature>
<dbReference type="PROSITE" id="PS00088">
    <property type="entry name" value="SOD_MN"/>
    <property type="match status" value="1"/>
</dbReference>
<feature type="domain" description="Manganese/iron superoxide dismutase C-terminal" evidence="8">
    <location>
        <begin position="101"/>
        <end position="202"/>
    </location>
</feature>
<dbReference type="PIRSF" id="PIRSF000349">
    <property type="entry name" value="SODismutase"/>
    <property type="match status" value="1"/>
</dbReference>
<dbReference type="SUPFAM" id="SSF54719">
    <property type="entry name" value="Fe,Mn superoxide dismutase (SOD), C-terminal domain"/>
    <property type="match status" value="1"/>
</dbReference>
<evidence type="ECO:0000256" key="6">
    <source>
        <dbReference type="RuleBase" id="RU000414"/>
    </source>
</evidence>
<comment type="catalytic activity">
    <reaction evidence="6">
        <text>2 superoxide + 2 H(+) = H2O2 + O2</text>
        <dbReference type="Rhea" id="RHEA:20696"/>
        <dbReference type="ChEBI" id="CHEBI:15378"/>
        <dbReference type="ChEBI" id="CHEBI:15379"/>
        <dbReference type="ChEBI" id="CHEBI:16240"/>
        <dbReference type="ChEBI" id="CHEBI:18421"/>
        <dbReference type="EC" id="1.15.1.1"/>
    </reaction>
</comment>
<dbReference type="EC" id="1.15.1.1" evidence="2 6"/>
<dbReference type="AlphaFoldDB" id="A0A5B8CM93"/>
<feature type="domain" description="Manganese/iron superoxide dismutase N-terminal" evidence="7">
    <location>
        <begin position="19"/>
        <end position="95"/>
    </location>
</feature>
<dbReference type="Pfam" id="PF00081">
    <property type="entry name" value="Sod_Fe_N"/>
    <property type="match status" value="1"/>
</dbReference>
<accession>A0A5B8CM93</accession>
<evidence type="ECO:0000256" key="1">
    <source>
        <dbReference type="ARBA" id="ARBA00008714"/>
    </source>
</evidence>
<keyword evidence="3 5" id="KW-0479">Metal-binding</keyword>
<proteinExistence type="inferred from homology"/>
<feature type="binding site" evidence="5">
    <location>
        <position position="169"/>
    </location>
    <ligand>
        <name>Mn(2+)</name>
        <dbReference type="ChEBI" id="CHEBI:29035"/>
    </ligand>
</feature>
<protein>
    <recommendedName>
        <fullName evidence="2 6">Superoxide dismutase</fullName>
        <ecNumber evidence="2 6">1.15.1.1</ecNumber>
    </recommendedName>
</protein>
<gene>
    <name evidence="9" type="ORF">FIL70_11180</name>
</gene>
<dbReference type="Gene3D" id="1.10.287.990">
    <property type="entry name" value="Fe,Mn superoxide dismutase (SOD) domain"/>
    <property type="match status" value="1"/>
</dbReference>
<evidence type="ECO:0000256" key="3">
    <source>
        <dbReference type="ARBA" id="ARBA00022723"/>
    </source>
</evidence>
<dbReference type="InterPro" id="IPR001189">
    <property type="entry name" value="Mn/Fe_SOD"/>
</dbReference>
<dbReference type="InterPro" id="IPR019832">
    <property type="entry name" value="Mn/Fe_SOD_C"/>
</dbReference>
<dbReference type="EMBL" id="CP041016">
    <property type="protein sequence ID" value="QDC39161.1"/>
    <property type="molecule type" value="Genomic_DNA"/>
</dbReference>
<evidence type="ECO:0000259" key="7">
    <source>
        <dbReference type="Pfam" id="PF00081"/>
    </source>
</evidence>
<keyword evidence="4 6" id="KW-0560">Oxidoreductase</keyword>
<evidence type="ECO:0000256" key="4">
    <source>
        <dbReference type="ARBA" id="ARBA00023002"/>
    </source>
</evidence>
<dbReference type="Pfam" id="PF02777">
    <property type="entry name" value="Sod_Fe_C"/>
    <property type="match status" value="1"/>
</dbReference>
<evidence type="ECO:0000313" key="10">
    <source>
        <dbReference type="Proteomes" id="UP000311469"/>
    </source>
</evidence>
<dbReference type="InterPro" id="IPR036314">
    <property type="entry name" value="SOD_C_sf"/>
</dbReference>
<sequence length="216" mass="23919">MRPTHNEPEEFRHGLCSSPLPYAKDAFGDILTAETFDFHHGKHHNAYVVKANELVAADASLQGKSLVELIKSSKGGLFNQVGQIWNHTFYWQSLSPTKTAPSGQLLDLINEGFGSVDALVEKLKAEAVGHFASGWAALILKDGKLEVTSYHDADTPVAHEGHQPLLILDVWEHAYYIDYRNARPNYADRVLKEAINWDFAAQNLDGQGVSRADQPA</sequence>
<dbReference type="GO" id="GO:0004784">
    <property type="term" value="F:superoxide dismutase activity"/>
    <property type="evidence" value="ECO:0007669"/>
    <property type="project" value="UniProtKB-EC"/>
</dbReference>
<evidence type="ECO:0000256" key="5">
    <source>
        <dbReference type="PIRSR" id="PIRSR000349-1"/>
    </source>
</evidence>
<dbReference type="InterPro" id="IPR036324">
    <property type="entry name" value="Mn/Fe_SOD_N_sf"/>
</dbReference>
<feature type="binding site" evidence="5">
    <location>
        <position position="173"/>
    </location>
    <ligand>
        <name>Mn(2+)</name>
        <dbReference type="ChEBI" id="CHEBI:29035"/>
    </ligand>
</feature>
<dbReference type="GO" id="GO:0046872">
    <property type="term" value="F:metal ion binding"/>
    <property type="evidence" value="ECO:0007669"/>
    <property type="project" value="UniProtKB-KW"/>
</dbReference>
<comment type="function">
    <text evidence="6">Destroys radicals which are normally produced within the cells and which are toxic to biological systems.</text>
</comment>
<dbReference type="SUPFAM" id="SSF46609">
    <property type="entry name" value="Fe,Mn superoxide dismutase (SOD), N-terminal domain"/>
    <property type="match status" value="1"/>
</dbReference>
<dbReference type="Gene3D" id="3.55.40.20">
    <property type="entry name" value="Iron/manganese superoxide dismutase, C-terminal domain"/>
    <property type="match status" value="1"/>
</dbReference>
<name>A0A5B8CM93_SPHSA</name>
<dbReference type="PRINTS" id="PR01703">
    <property type="entry name" value="MNSODISMTASE"/>
</dbReference>
<dbReference type="KEGG" id="sufl:FIL70_11180"/>
<feature type="binding site" evidence="5">
    <location>
        <position position="39"/>
    </location>
    <ligand>
        <name>Mn(2+)</name>
        <dbReference type="ChEBI" id="CHEBI:29035"/>
    </ligand>
</feature>
<dbReference type="InterPro" id="IPR019831">
    <property type="entry name" value="Mn/Fe_SOD_N"/>
</dbReference>
<dbReference type="PANTHER" id="PTHR42769:SF3">
    <property type="entry name" value="SUPEROXIDE DISMUTASE [FE] 2, CHLOROPLASTIC"/>
    <property type="match status" value="1"/>
</dbReference>
<dbReference type="InterPro" id="IPR019833">
    <property type="entry name" value="Mn/Fe_SOD_BS"/>
</dbReference>